<dbReference type="RefSeq" id="WP_310912176.1">
    <property type="nucleotide sequence ID" value="NZ_JAVLVT010000004.1"/>
</dbReference>
<protein>
    <recommendedName>
        <fullName evidence="9">Tyrosine recombinase XerC</fullName>
    </recommendedName>
</protein>
<keyword evidence="6 9" id="KW-0238">DNA-binding</keyword>
<evidence type="ECO:0000256" key="7">
    <source>
        <dbReference type="ARBA" id="ARBA00023172"/>
    </source>
</evidence>
<dbReference type="Gene3D" id="1.10.150.130">
    <property type="match status" value="1"/>
</dbReference>
<dbReference type="InterPro" id="IPR023009">
    <property type="entry name" value="Tyrosine_recombinase_XerC/XerD"/>
</dbReference>
<dbReference type="EMBL" id="JAVLVT010000004">
    <property type="protein sequence ID" value="MDS1270621.1"/>
    <property type="molecule type" value="Genomic_DNA"/>
</dbReference>
<dbReference type="PANTHER" id="PTHR30349">
    <property type="entry name" value="PHAGE INTEGRASE-RELATED"/>
    <property type="match status" value="1"/>
</dbReference>
<feature type="active site" evidence="9">
    <location>
        <position position="155"/>
    </location>
</feature>
<keyword evidence="5 9" id="KW-0229">DNA integration</keyword>
<comment type="subcellular location">
    <subcellularLocation>
        <location evidence="1 9">Cytoplasm</location>
    </subcellularLocation>
</comment>
<keyword evidence="8 9" id="KW-0131">Cell cycle</keyword>
<keyword evidence="7 9" id="KW-0233">DNA recombination</keyword>
<evidence type="ECO:0000256" key="6">
    <source>
        <dbReference type="ARBA" id="ARBA00023125"/>
    </source>
</evidence>
<evidence type="ECO:0000256" key="9">
    <source>
        <dbReference type="HAMAP-Rule" id="MF_01808"/>
    </source>
</evidence>
<comment type="subunit">
    <text evidence="9">Forms a cyclic heterotetrameric complex composed of two molecules of XerC and two molecules of XerD.</text>
</comment>
<dbReference type="InterPro" id="IPR050090">
    <property type="entry name" value="Tyrosine_recombinase_XerCD"/>
</dbReference>
<dbReference type="SUPFAM" id="SSF56349">
    <property type="entry name" value="DNA breaking-rejoining enzymes"/>
    <property type="match status" value="1"/>
</dbReference>
<evidence type="ECO:0000256" key="2">
    <source>
        <dbReference type="ARBA" id="ARBA00022490"/>
    </source>
</evidence>
<dbReference type="InterPro" id="IPR013762">
    <property type="entry name" value="Integrase-like_cat_sf"/>
</dbReference>
<dbReference type="Proteomes" id="UP001250214">
    <property type="component" value="Unassembled WGS sequence"/>
</dbReference>
<feature type="active site" description="O-(3'-phospho-DNA)-tyrosine intermediate" evidence="9">
    <location>
        <position position="283"/>
    </location>
</feature>
<keyword evidence="13" id="KW-1185">Reference proteome</keyword>
<dbReference type="SUPFAM" id="SSF47823">
    <property type="entry name" value="lambda integrase-like, N-terminal domain"/>
    <property type="match status" value="1"/>
</dbReference>
<comment type="caution">
    <text evidence="12">The sequence shown here is derived from an EMBL/GenBank/DDBJ whole genome shotgun (WGS) entry which is preliminary data.</text>
</comment>
<feature type="domain" description="Tyr recombinase" evidence="10">
    <location>
        <begin position="114"/>
        <end position="296"/>
    </location>
</feature>
<evidence type="ECO:0000256" key="5">
    <source>
        <dbReference type="ARBA" id="ARBA00022908"/>
    </source>
</evidence>
<comment type="similarity">
    <text evidence="9">Belongs to the 'phage' integrase family. XerC subfamily.</text>
</comment>
<keyword evidence="3 9" id="KW-0132">Cell division</keyword>
<dbReference type="PROSITE" id="PS51900">
    <property type="entry name" value="CB"/>
    <property type="match status" value="1"/>
</dbReference>
<dbReference type="InterPro" id="IPR002104">
    <property type="entry name" value="Integrase_catalytic"/>
</dbReference>
<evidence type="ECO:0000313" key="13">
    <source>
        <dbReference type="Proteomes" id="UP001250214"/>
    </source>
</evidence>
<dbReference type="Pfam" id="PF02899">
    <property type="entry name" value="Phage_int_SAM_1"/>
    <property type="match status" value="1"/>
</dbReference>
<feature type="active site" evidence="9">
    <location>
        <position position="274"/>
    </location>
</feature>
<organism evidence="12 13">
    <name type="scientific">Lipingzhangella rawalii</name>
    <dbReference type="NCBI Taxonomy" id="2055835"/>
    <lineage>
        <taxon>Bacteria</taxon>
        <taxon>Bacillati</taxon>
        <taxon>Actinomycetota</taxon>
        <taxon>Actinomycetes</taxon>
        <taxon>Streptosporangiales</taxon>
        <taxon>Nocardiopsidaceae</taxon>
        <taxon>Lipingzhangella</taxon>
    </lineage>
</organism>
<dbReference type="InterPro" id="IPR044068">
    <property type="entry name" value="CB"/>
</dbReference>
<comment type="function">
    <text evidence="9">Site-specific tyrosine recombinase, which acts by catalyzing the cutting and rejoining of the recombining DNA molecules. The XerC-XerD complex is essential to convert dimers of the bacterial chromosome into monomers to permit their segregation at cell division. It also contributes to the segregational stability of plasmids.</text>
</comment>
<evidence type="ECO:0000256" key="4">
    <source>
        <dbReference type="ARBA" id="ARBA00022829"/>
    </source>
</evidence>
<dbReference type="Pfam" id="PF00589">
    <property type="entry name" value="Phage_integrase"/>
    <property type="match status" value="1"/>
</dbReference>
<dbReference type="PROSITE" id="PS51898">
    <property type="entry name" value="TYR_RECOMBINASE"/>
    <property type="match status" value="1"/>
</dbReference>
<reference evidence="13" key="1">
    <citation type="submission" date="2023-07" db="EMBL/GenBank/DDBJ databases">
        <title>Novel species in the genus Lipingzhangella isolated from Sambhar Salt Lake.</title>
        <authorList>
            <person name="Jiya N."/>
            <person name="Kajale S."/>
            <person name="Sharma A."/>
        </authorList>
    </citation>
    <scope>NUCLEOTIDE SEQUENCE [LARGE SCALE GENOMIC DNA]</scope>
    <source>
        <strain evidence="13">LS1_29</strain>
    </source>
</reference>
<dbReference type="Gene3D" id="1.10.443.10">
    <property type="entry name" value="Intergrase catalytic core"/>
    <property type="match status" value="1"/>
</dbReference>
<keyword evidence="4 9" id="KW-0159">Chromosome partition</keyword>
<accession>A0ABU2H5Q8</accession>
<evidence type="ECO:0000259" key="11">
    <source>
        <dbReference type="PROSITE" id="PS51900"/>
    </source>
</evidence>
<feature type="domain" description="Core-binding (CB)" evidence="11">
    <location>
        <begin position="7"/>
        <end position="93"/>
    </location>
</feature>
<feature type="active site" evidence="9">
    <location>
        <position position="179"/>
    </location>
</feature>
<proteinExistence type="inferred from homology"/>
<gene>
    <name evidence="9" type="primary">xerC</name>
    <name evidence="12" type="ORF">RIF23_09955</name>
</gene>
<dbReference type="InterPro" id="IPR011010">
    <property type="entry name" value="DNA_brk_join_enz"/>
</dbReference>
<evidence type="ECO:0000256" key="1">
    <source>
        <dbReference type="ARBA" id="ARBA00004496"/>
    </source>
</evidence>
<sequence>MATDHYAGDPDVLAAFTAYLHDELDYSAHTVRAYRGDVGRLLDHAARVGATGVGELTLDILRSWLAELHAGGASAATLARRGAAARTFTAFLRRIGAIAHDPGPLLATPTPRRPLPNVVAAQRLTDALTEAPRCDDPVSLRRHAVVELLYATGVRVGELCAADVDDMDMSQLRLRVLGKGNRERVVPVAQPAAAAAARWLEVGRGQLCQPRSGGALFLGVRGGRLATSTARRDVHAWLDAAGATVAPHDLRHSAATHLLDGGADLRSVQEFLGHASLSSTQVYTQVSIDRLTRAYQQAHPRA</sequence>
<keyword evidence="2 9" id="KW-0963">Cytoplasm</keyword>
<feature type="active site" evidence="9">
    <location>
        <position position="248"/>
    </location>
</feature>
<feature type="active site" evidence="9">
    <location>
        <position position="251"/>
    </location>
</feature>
<dbReference type="HAMAP" id="MF_01808">
    <property type="entry name" value="Recomb_XerC_XerD"/>
    <property type="match status" value="1"/>
</dbReference>
<dbReference type="PANTHER" id="PTHR30349:SF77">
    <property type="entry name" value="TYROSINE RECOMBINASE XERC"/>
    <property type="match status" value="1"/>
</dbReference>
<evidence type="ECO:0000256" key="8">
    <source>
        <dbReference type="ARBA" id="ARBA00023306"/>
    </source>
</evidence>
<evidence type="ECO:0000259" key="10">
    <source>
        <dbReference type="PROSITE" id="PS51898"/>
    </source>
</evidence>
<evidence type="ECO:0000256" key="3">
    <source>
        <dbReference type="ARBA" id="ARBA00022618"/>
    </source>
</evidence>
<name>A0ABU2H5Q8_9ACTN</name>
<evidence type="ECO:0000313" key="12">
    <source>
        <dbReference type="EMBL" id="MDS1270621.1"/>
    </source>
</evidence>
<dbReference type="InterPro" id="IPR010998">
    <property type="entry name" value="Integrase_recombinase_N"/>
</dbReference>
<dbReference type="InterPro" id="IPR004107">
    <property type="entry name" value="Integrase_SAM-like_N"/>
</dbReference>